<dbReference type="InterPro" id="IPR013815">
    <property type="entry name" value="ATP_grasp_subdomain_1"/>
</dbReference>
<dbReference type="Pfam" id="PF02844">
    <property type="entry name" value="GARS_N"/>
    <property type="match status" value="1"/>
</dbReference>
<comment type="cofactor">
    <cofactor evidence="1">
        <name>Mn(2+)</name>
        <dbReference type="ChEBI" id="CHEBI:29035"/>
    </cofactor>
</comment>
<evidence type="ECO:0000256" key="6">
    <source>
        <dbReference type="ARBA" id="ARBA00022741"/>
    </source>
</evidence>
<dbReference type="UniPathway" id="UPA00074">
    <property type="reaction ID" value="UER00125"/>
</dbReference>
<dbReference type="GO" id="GO:0005524">
    <property type="term" value="F:ATP binding"/>
    <property type="evidence" value="ECO:0007669"/>
    <property type="project" value="UniProtKB-UniRule"/>
</dbReference>
<feature type="domain" description="ATP-grasp" evidence="13">
    <location>
        <begin position="116"/>
        <end position="327"/>
    </location>
</feature>
<evidence type="ECO:0000256" key="1">
    <source>
        <dbReference type="ARBA" id="ARBA00001936"/>
    </source>
</evidence>
<comment type="pathway">
    <text evidence="3">Purine metabolism; IMP biosynthesis via de novo pathway; N(1)-(5-phospho-D-ribosyl)glycinamide from 5-phospho-alpha-D-ribose 1-diphosphate: step 2/2.</text>
</comment>
<comment type="similarity">
    <text evidence="9">Belongs to the GARS family.</text>
</comment>
<dbReference type="GO" id="GO:0009113">
    <property type="term" value="P:purine nucleobase biosynthetic process"/>
    <property type="evidence" value="ECO:0007669"/>
    <property type="project" value="InterPro"/>
</dbReference>
<dbReference type="SMART" id="SM01210">
    <property type="entry name" value="GARS_C"/>
    <property type="match status" value="1"/>
</dbReference>
<dbReference type="Pfam" id="PF01071">
    <property type="entry name" value="GARS_A"/>
    <property type="match status" value="1"/>
</dbReference>
<proteinExistence type="inferred from homology"/>
<dbReference type="AlphaFoldDB" id="W2V1T3"/>
<dbReference type="Gene3D" id="3.90.600.10">
    <property type="entry name" value="Phosphoribosylglycinamide synthetase, C-terminal domain"/>
    <property type="match status" value="1"/>
</dbReference>
<protein>
    <recommendedName>
        <fullName evidence="4">phosphoribosylamine--glycine ligase</fullName>
        <ecNumber evidence="4">6.3.4.13</ecNumber>
    </recommendedName>
    <alternativeName>
        <fullName evidence="10">Glycinamide ribonucleotide synthetase</fullName>
    </alternativeName>
    <alternativeName>
        <fullName evidence="11">Phosphoribosylglycinamide synthetase</fullName>
    </alternativeName>
</protein>
<evidence type="ECO:0000313" key="15">
    <source>
        <dbReference type="Proteomes" id="UP000018951"/>
    </source>
</evidence>
<gene>
    <name evidence="14" type="primary">purD</name>
    <name evidence="14" type="ORF">P857_786</name>
</gene>
<dbReference type="InterPro" id="IPR020562">
    <property type="entry name" value="PRibGlycinamide_synth_N"/>
</dbReference>
<dbReference type="SUPFAM" id="SSF56059">
    <property type="entry name" value="Glutathione synthetase ATP-binding domain-like"/>
    <property type="match status" value="1"/>
</dbReference>
<keyword evidence="6 12" id="KW-0547">Nucleotide-binding</keyword>
<comment type="caution">
    <text evidence="14">The sequence shown here is derived from an EMBL/GenBank/DDBJ whole genome shotgun (WGS) entry which is preliminary data.</text>
</comment>
<evidence type="ECO:0000256" key="11">
    <source>
        <dbReference type="ARBA" id="ARBA00042864"/>
    </source>
</evidence>
<dbReference type="InterPro" id="IPR011054">
    <property type="entry name" value="Rudment_hybrid_motif"/>
</dbReference>
<dbReference type="InterPro" id="IPR037123">
    <property type="entry name" value="PRibGlycinamide_synth_C_sf"/>
</dbReference>
<dbReference type="SUPFAM" id="SSF51246">
    <property type="entry name" value="Rudiment single hybrid motif"/>
    <property type="match status" value="1"/>
</dbReference>
<dbReference type="InterPro" id="IPR016185">
    <property type="entry name" value="PreATP-grasp_dom_sf"/>
</dbReference>
<dbReference type="EMBL" id="AXCJ01000001">
    <property type="protein sequence ID" value="ETO91617.1"/>
    <property type="molecule type" value="Genomic_DNA"/>
</dbReference>
<dbReference type="PATRIC" id="fig|1401685.3.peg.17"/>
<evidence type="ECO:0000256" key="4">
    <source>
        <dbReference type="ARBA" id="ARBA00013255"/>
    </source>
</evidence>
<dbReference type="InterPro" id="IPR020559">
    <property type="entry name" value="PRibGlycinamide_synth_CS"/>
</dbReference>
<dbReference type="InterPro" id="IPR011761">
    <property type="entry name" value="ATP-grasp"/>
</dbReference>
<evidence type="ECO:0000256" key="8">
    <source>
        <dbReference type="ARBA" id="ARBA00022840"/>
    </source>
</evidence>
<evidence type="ECO:0000313" key="14">
    <source>
        <dbReference type="EMBL" id="ETO91617.1"/>
    </source>
</evidence>
<dbReference type="Proteomes" id="UP000018951">
    <property type="component" value="Unassembled WGS sequence"/>
</dbReference>
<keyword evidence="7" id="KW-0658">Purine biosynthesis</keyword>
<sequence>MSKCWVMNVRYKVLVIGTGGREYSLMDAFSKSPIADKIFTNNINFSHKALYIDINYDSEMEYIAYHCKDKNIDLVVIGDEKYLENGLTDILQSEGILVFGPNKAASKLEFSKSYAKELCHIHSIPTAQNGYFTDLKSATAFIDTLKTEKVVIKADGLCSGKGVFICDSHQEGIKISEEMFAGKLGSSGKTVVIEEYLQGYEVSFFVLFDGTNCLELGHVQDHKQVDHEGKILNTGGMGGFSPVDLCNEETRTTIMRDIIYPTFYALADADIRYVGVLFAGIMMTRSNDGTYFPKLLEYNVRFGDPETQMLLPRLEVDLLDLCVKTAMGKISPTQEIKLKENKYTFCIVIASQGYPGNYKKGIEITGIDEVQKHKDVHLYFANIKYENGIYKSTGGRILNLVVLADSLVEARERAYSLVTLIKGDGIFYLENM</sequence>
<dbReference type="PANTHER" id="PTHR43472:SF1">
    <property type="entry name" value="PHOSPHORIBOSYLAMINE--GLYCINE LIGASE, CHLOROPLASTIC"/>
    <property type="match status" value="1"/>
</dbReference>
<dbReference type="InterPro" id="IPR020561">
    <property type="entry name" value="PRibGlycinamid_synth_ATP-grasp"/>
</dbReference>
<dbReference type="Gene3D" id="3.40.50.20">
    <property type="match status" value="1"/>
</dbReference>
<dbReference type="SMART" id="SM01209">
    <property type="entry name" value="GARS_A"/>
    <property type="match status" value="1"/>
</dbReference>
<comment type="cofactor">
    <cofactor evidence="2">
        <name>Mg(2+)</name>
        <dbReference type="ChEBI" id="CHEBI:18420"/>
    </cofactor>
</comment>
<dbReference type="Pfam" id="PF02843">
    <property type="entry name" value="GARS_C"/>
    <property type="match status" value="1"/>
</dbReference>
<dbReference type="InterPro" id="IPR020560">
    <property type="entry name" value="PRibGlycinamide_synth_C-dom"/>
</dbReference>
<evidence type="ECO:0000256" key="2">
    <source>
        <dbReference type="ARBA" id="ARBA00001946"/>
    </source>
</evidence>
<keyword evidence="15" id="KW-1185">Reference proteome</keyword>
<evidence type="ECO:0000256" key="7">
    <source>
        <dbReference type="ARBA" id="ARBA00022755"/>
    </source>
</evidence>
<dbReference type="Gene3D" id="3.30.470.20">
    <property type="entry name" value="ATP-grasp fold, B domain"/>
    <property type="match status" value="1"/>
</dbReference>
<keyword evidence="5 14" id="KW-0436">Ligase</keyword>
<dbReference type="PROSITE" id="PS00184">
    <property type="entry name" value="GARS"/>
    <property type="match status" value="1"/>
</dbReference>
<keyword evidence="8 12" id="KW-0067">ATP-binding</keyword>
<reference evidence="14 15" key="1">
    <citation type="journal article" date="2013" name="PLoS ONE">
        <title>Bacterial endosymbiosis in a chordate host: long-term co-evolution and conservation of secondary metabolism.</title>
        <authorList>
            <person name="Kwan J.C."/>
            <person name="Schmidt E.W."/>
        </authorList>
    </citation>
    <scope>NUCLEOTIDE SEQUENCE [LARGE SCALE GENOMIC DNA]</scope>
    <source>
        <strain evidence="15">L6</strain>
    </source>
</reference>
<dbReference type="PANTHER" id="PTHR43472">
    <property type="entry name" value="PHOSPHORIBOSYLAMINE--GLYCINE LIGASE"/>
    <property type="match status" value="1"/>
</dbReference>
<dbReference type="PROSITE" id="PS50975">
    <property type="entry name" value="ATP_GRASP"/>
    <property type="match status" value="1"/>
</dbReference>
<accession>W2V1T3</accession>
<dbReference type="InterPro" id="IPR000115">
    <property type="entry name" value="PRibGlycinamide_synth"/>
</dbReference>
<name>W2V1T3_9RICK</name>
<dbReference type="GO" id="GO:0006189">
    <property type="term" value="P:'de novo' IMP biosynthetic process"/>
    <property type="evidence" value="ECO:0007669"/>
    <property type="project" value="UniProtKB-UniPathway"/>
</dbReference>
<dbReference type="SUPFAM" id="SSF52440">
    <property type="entry name" value="PreATP-grasp domain"/>
    <property type="match status" value="1"/>
</dbReference>
<dbReference type="NCBIfam" id="TIGR00877">
    <property type="entry name" value="purD"/>
    <property type="match status" value="1"/>
</dbReference>
<dbReference type="GO" id="GO:0046872">
    <property type="term" value="F:metal ion binding"/>
    <property type="evidence" value="ECO:0007669"/>
    <property type="project" value="InterPro"/>
</dbReference>
<dbReference type="EC" id="6.3.4.13" evidence="4"/>
<organism evidence="14 15">
    <name type="scientific">Candidatus Xenolissoclinum pacificiensis L6</name>
    <dbReference type="NCBI Taxonomy" id="1401685"/>
    <lineage>
        <taxon>Bacteria</taxon>
        <taxon>Pseudomonadati</taxon>
        <taxon>Pseudomonadota</taxon>
        <taxon>Alphaproteobacteria</taxon>
        <taxon>Rickettsiales</taxon>
        <taxon>Anaplasmataceae</taxon>
        <taxon>Candidatus Xenolissoclinum</taxon>
    </lineage>
</organism>
<evidence type="ECO:0000256" key="3">
    <source>
        <dbReference type="ARBA" id="ARBA00005174"/>
    </source>
</evidence>
<dbReference type="STRING" id="1401685.P857_786"/>
<evidence type="ECO:0000256" key="12">
    <source>
        <dbReference type="PROSITE-ProRule" id="PRU00409"/>
    </source>
</evidence>
<dbReference type="GO" id="GO:0004637">
    <property type="term" value="F:phosphoribosylamine-glycine ligase activity"/>
    <property type="evidence" value="ECO:0007669"/>
    <property type="project" value="UniProtKB-EC"/>
</dbReference>
<evidence type="ECO:0000256" key="9">
    <source>
        <dbReference type="ARBA" id="ARBA00038345"/>
    </source>
</evidence>
<dbReference type="Gene3D" id="3.30.1490.20">
    <property type="entry name" value="ATP-grasp fold, A domain"/>
    <property type="match status" value="1"/>
</dbReference>
<evidence type="ECO:0000256" key="10">
    <source>
        <dbReference type="ARBA" id="ARBA00042242"/>
    </source>
</evidence>
<evidence type="ECO:0000259" key="13">
    <source>
        <dbReference type="PROSITE" id="PS50975"/>
    </source>
</evidence>
<evidence type="ECO:0000256" key="5">
    <source>
        <dbReference type="ARBA" id="ARBA00022598"/>
    </source>
</evidence>